<keyword evidence="5" id="KW-0804">Transcription</keyword>
<dbReference type="OrthoDB" id="291970at2"/>
<dbReference type="InterPro" id="IPR036388">
    <property type="entry name" value="WH-like_DNA-bd_sf"/>
</dbReference>
<dbReference type="GO" id="GO:0003677">
    <property type="term" value="F:DNA binding"/>
    <property type="evidence" value="ECO:0007669"/>
    <property type="project" value="UniProtKB-KW"/>
</dbReference>
<evidence type="ECO:0000256" key="2">
    <source>
        <dbReference type="ARBA" id="ARBA00023015"/>
    </source>
</evidence>
<dbReference type="EMBL" id="CP037423">
    <property type="protein sequence ID" value="QDV46487.1"/>
    <property type="molecule type" value="Genomic_DNA"/>
</dbReference>
<dbReference type="RefSeq" id="WP_145390669.1">
    <property type="nucleotide sequence ID" value="NZ_CP037423.1"/>
</dbReference>
<dbReference type="NCBIfam" id="TIGR02937">
    <property type="entry name" value="sigma70-ECF"/>
    <property type="match status" value="1"/>
</dbReference>
<dbReference type="Gene3D" id="1.10.10.10">
    <property type="entry name" value="Winged helix-like DNA-binding domain superfamily/Winged helix DNA-binding domain"/>
    <property type="match status" value="1"/>
</dbReference>
<dbReference type="SUPFAM" id="SSF88659">
    <property type="entry name" value="Sigma3 and sigma4 domains of RNA polymerase sigma factors"/>
    <property type="match status" value="1"/>
</dbReference>
<dbReference type="PANTHER" id="PTHR43133:SF8">
    <property type="entry name" value="RNA POLYMERASE SIGMA FACTOR HI_1459-RELATED"/>
    <property type="match status" value="1"/>
</dbReference>
<dbReference type="GO" id="GO:0006352">
    <property type="term" value="P:DNA-templated transcription initiation"/>
    <property type="evidence" value="ECO:0007669"/>
    <property type="project" value="InterPro"/>
</dbReference>
<dbReference type="Gene3D" id="1.10.1740.10">
    <property type="match status" value="1"/>
</dbReference>
<sequence length="212" mass="23463">MPDESPADSALIERIKQKDATALADYIRLHQAQLSGFVRSITGEHLLAVVEVDDLVQEVSAAALAGLETAPLEEYSPMDWLQQLARRRVVDAHRFHFDAKRRDVNRQQSLHAAGSGSASGDSAPGLEQLLAASMTSPSAAFSRDVRMMRMQAAVESLGEEQRQAIRMRYAEGLPTKKIAEKLGKSDVSVRVLLSRSMRQLEKILDDVRPTRE</sequence>
<dbReference type="KEGG" id="snep:Enr13x_63960"/>
<keyword evidence="3" id="KW-0731">Sigma factor</keyword>
<evidence type="ECO:0000256" key="1">
    <source>
        <dbReference type="ARBA" id="ARBA00010641"/>
    </source>
</evidence>
<evidence type="ECO:0000256" key="3">
    <source>
        <dbReference type="ARBA" id="ARBA00023082"/>
    </source>
</evidence>
<keyword evidence="8" id="KW-1185">Reference proteome</keyword>
<proteinExistence type="inferred from homology"/>
<dbReference type="PANTHER" id="PTHR43133">
    <property type="entry name" value="RNA POLYMERASE ECF-TYPE SIGMA FACTO"/>
    <property type="match status" value="1"/>
</dbReference>
<evidence type="ECO:0000313" key="7">
    <source>
        <dbReference type="EMBL" id="QDV46487.1"/>
    </source>
</evidence>
<gene>
    <name evidence="7" type="ORF">Enr13x_63960</name>
</gene>
<dbReference type="InterPro" id="IPR039425">
    <property type="entry name" value="RNA_pol_sigma-70-like"/>
</dbReference>
<evidence type="ECO:0000256" key="4">
    <source>
        <dbReference type="ARBA" id="ARBA00023125"/>
    </source>
</evidence>
<feature type="domain" description="RNA polymerase sigma factor 70 region 4 type 2" evidence="6">
    <location>
        <begin position="148"/>
        <end position="200"/>
    </location>
</feature>
<organism evidence="7 8">
    <name type="scientific">Stieleria neptunia</name>
    <dbReference type="NCBI Taxonomy" id="2527979"/>
    <lineage>
        <taxon>Bacteria</taxon>
        <taxon>Pseudomonadati</taxon>
        <taxon>Planctomycetota</taxon>
        <taxon>Planctomycetia</taxon>
        <taxon>Pirellulales</taxon>
        <taxon>Pirellulaceae</taxon>
        <taxon>Stieleria</taxon>
    </lineage>
</organism>
<evidence type="ECO:0000256" key="5">
    <source>
        <dbReference type="ARBA" id="ARBA00023163"/>
    </source>
</evidence>
<dbReference type="InterPro" id="IPR014284">
    <property type="entry name" value="RNA_pol_sigma-70_dom"/>
</dbReference>
<reference evidence="7 8" key="1">
    <citation type="submission" date="2019-03" db="EMBL/GenBank/DDBJ databases">
        <title>Deep-cultivation of Planctomycetes and their phenomic and genomic characterization uncovers novel biology.</title>
        <authorList>
            <person name="Wiegand S."/>
            <person name="Jogler M."/>
            <person name="Boedeker C."/>
            <person name="Pinto D."/>
            <person name="Vollmers J."/>
            <person name="Rivas-Marin E."/>
            <person name="Kohn T."/>
            <person name="Peeters S.H."/>
            <person name="Heuer A."/>
            <person name="Rast P."/>
            <person name="Oberbeckmann S."/>
            <person name="Bunk B."/>
            <person name="Jeske O."/>
            <person name="Meyerdierks A."/>
            <person name="Storesund J.E."/>
            <person name="Kallscheuer N."/>
            <person name="Luecker S."/>
            <person name="Lage O.M."/>
            <person name="Pohl T."/>
            <person name="Merkel B.J."/>
            <person name="Hornburger P."/>
            <person name="Mueller R.-W."/>
            <person name="Bruemmer F."/>
            <person name="Labrenz M."/>
            <person name="Spormann A.M."/>
            <person name="Op den Camp H."/>
            <person name="Overmann J."/>
            <person name="Amann R."/>
            <person name="Jetten M.S.M."/>
            <person name="Mascher T."/>
            <person name="Medema M.H."/>
            <person name="Devos D.P."/>
            <person name="Kaster A.-K."/>
            <person name="Ovreas L."/>
            <person name="Rohde M."/>
            <person name="Galperin M.Y."/>
            <person name="Jogler C."/>
        </authorList>
    </citation>
    <scope>NUCLEOTIDE SEQUENCE [LARGE SCALE GENOMIC DNA]</scope>
    <source>
        <strain evidence="7 8">Enr13</strain>
    </source>
</reference>
<dbReference type="SUPFAM" id="SSF88946">
    <property type="entry name" value="Sigma2 domain of RNA polymerase sigma factors"/>
    <property type="match status" value="1"/>
</dbReference>
<name>A0A518I0E2_9BACT</name>
<comment type="similarity">
    <text evidence="1">Belongs to the sigma-70 factor family. ECF subfamily.</text>
</comment>
<evidence type="ECO:0000259" key="6">
    <source>
        <dbReference type="Pfam" id="PF08281"/>
    </source>
</evidence>
<dbReference type="InterPro" id="IPR013325">
    <property type="entry name" value="RNA_pol_sigma_r2"/>
</dbReference>
<accession>A0A518I0E2</accession>
<dbReference type="AlphaFoldDB" id="A0A518I0E2"/>
<dbReference type="Pfam" id="PF08281">
    <property type="entry name" value="Sigma70_r4_2"/>
    <property type="match status" value="1"/>
</dbReference>
<dbReference type="Proteomes" id="UP000319004">
    <property type="component" value="Chromosome"/>
</dbReference>
<keyword evidence="4" id="KW-0238">DNA-binding</keyword>
<dbReference type="InterPro" id="IPR013324">
    <property type="entry name" value="RNA_pol_sigma_r3/r4-like"/>
</dbReference>
<dbReference type="InterPro" id="IPR013249">
    <property type="entry name" value="RNA_pol_sigma70_r4_t2"/>
</dbReference>
<keyword evidence="2" id="KW-0805">Transcription regulation</keyword>
<protein>
    <submittedName>
        <fullName evidence="7">RNA polymerase sigma factor</fullName>
    </submittedName>
</protein>
<evidence type="ECO:0000313" key="8">
    <source>
        <dbReference type="Proteomes" id="UP000319004"/>
    </source>
</evidence>
<dbReference type="GO" id="GO:0016987">
    <property type="term" value="F:sigma factor activity"/>
    <property type="evidence" value="ECO:0007669"/>
    <property type="project" value="UniProtKB-KW"/>
</dbReference>